<dbReference type="Proteomes" id="UP001196565">
    <property type="component" value="Unassembled WGS sequence"/>
</dbReference>
<reference evidence="4 5" key="1">
    <citation type="submission" date="2021-07" db="EMBL/GenBank/DDBJ databases">
        <authorList>
            <person name="So Y."/>
        </authorList>
    </citation>
    <scope>NUCLEOTIDE SEQUENCE [LARGE SCALE GENOMIC DNA]</scope>
    <source>
        <strain evidence="4 5">HJA6</strain>
    </source>
</reference>
<dbReference type="Pfam" id="PF12974">
    <property type="entry name" value="Phosphonate-bd"/>
    <property type="match status" value="1"/>
</dbReference>
<feature type="signal peptide" evidence="3">
    <location>
        <begin position="1"/>
        <end position="23"/>
    </location>
</feature>
<evidence type="ECO:0000256" key="3">
    <source>
        <dbReference type="SAM" id="SignalP"/>
    </source>
</evidence>
<proteinExistence type="inferred from homology"/>
<dbReference type="PANTHER" id="PTHR35841:SF1">
    <property type="entry name" value="PHOSPHONATES-BINDING PERIPLASMIC PROTEIN"/>
    <property type="match status" value="1"/>
</dbReference>
<evidence type="ECO:0000313" key="5">
    <source>
        <dbReference type="Proteomes" id="UP001196565"/>
    </source>
</evidence>
<evidence type="ECO:0000256" key="1">
    <source>
        <dbReference type="ARBA" id="ARBA00007162"/>
    </source>
</evidence>
<dbReference type="InterPro" id="IPR005770">
    <property type="entry name" value="PhnD"/>
</dbReference>
<comment type="similarity">
    <text evidence="1">Belongs to the phosphate/phosphite/phosphonate binding protein family.</text>
</comment>
<gene>
    <name evidence="4" type="primary">phnD</name>
    <name evidence="4" type="ORF">KPL78_02820</name>
</gene>
<keyword evidence="2 3" id="KW-0732">Signal</keyword>
<evidence type="ECO:0000313" key="4">
    <source>
        <dbReference type="EMBL" id="MBW6396759.1"/>
    </source>
</evidence>
<protein>
    <submittedName>
        <fullName evidence="4">Phosphate/phosphite/phosphonate ABC transporter substrate-binding protein</fullName>
    </submittedName>
</protein>
<dbReference type="Gene3D" id="3.40.190.10">
    <property type="entry name" value="Periplasmic binding protein-like II"/>
    <property type="match status" value="2"/>
</dbReference>
<accession>A0ABS7A370</accession>
<dbReference type="PANTHER" id="PTHR35841">
    <property type="entry name" value="PHOSPHONATES-BINDING PERIPLASMIC PROTEIN"/>
    <property type="match status" value="1"/>
</dbReference>
<name>A0ABS7A370_9PROT</name>
<dbReference type="RefSeq" id="WP_219761269.1">
    <property type="nucleotide sequence ID" value="NZ_JAHYBZ010000001.1"/>
</dbReference>
<feature type="chain" id="PRO_5045561881" evidence="3">
    <location>
        <begin position="24"/>
        <end position="336"/>
    </location>
</feature>
<dbReference type="CDD" id="cd01071">
    <property type="entry name" value="PBP2_PhnD_like"/>
    <property type="match status" value="1"/>
</dbReference>
<dbReference type="NCBIfam" id="TIGR01098">
    <property type="entry name" value="3A0109s03R"/>
    <property type="match status" value="1"/>
</dbReference>
<organism evidence="4 5">
    <name type="scientific">Roseomonas alba</name>
    <dbReference type="NCBI Taxonomy" id="2846776"/>
    <lineage>
        <taxon>Bacteria</taxon>
        <taxon>Pseudomonadati</taxon>
        <taxon>Pseudomonadota</taxon>
        <taxon>Alphaproteobacteria</taxon>
        <taxon>Acetobacterales</taxon>
        <taxon>Roseomonadaceae</taxon>
        <taxon>Roseomonas</taxon>
    </lineage>
</organism>
<comment type="caution">
    <text evidence="4">The sequence shown here is derived from an EMBL/GenBank/DDBJ whole genome shotgun (WGS) entry which is preliminary data.</text>
</comment>
<sequence length="336" mass="36373">MITRRTLAGLGAGALIAPGLAVAQQQPAQPTMRRTLDATTTMPEAGKRPWAEQVPQLRIGLLGGENEADRLGRFGAYRDLLEETFKVPTRLFPATDYAGVLQAFSAAQIEMASLGASGYAGAWLDTNGGVQPLVVPEENDGSIAYVSVLVVRADSGITTLEQMRGKSLAWADPNSTSGYLIPRFALRRQGIGVESGQYFSRTGFAGGHEQGVVAVLQKQYDGACTWASGQGDPAQGYSRGNLRAMVEKGMLNMADLRVIWTSDPIPNGPLAVRTALPAAFKEDMTRFHLALPKTHPDIYQQIERGGGTGYREVTHQTFDIIVELRREEAAARRRRS</sequence>
<dbReference type="SUPFAM" id="SSF53850">
    <property type="entry name" value="Periplasmic binding protein-like II"/>
    <property type="match status" value="1"/>
</dbReference>
<dbReference type="EMBL" id="JAHYBZ010000001">
    <property type="protein sequence ID" value="MBW6396759.1"/>
    <property type="molecule type" value="Genomic_DNA"/>
</dbReference>
<evidence type="ECO:0000256" key="2">
    <source>
        <dbReference type="ARBA" id="ARBA00022729"/>
    </source>
</evidence>
<keyword evidence="5" id="KW-1185">Reference proteome</keyword>